<sequence>MAEHIRIGDVAPRVHYAADGAQTVFIFPFPIFKPADIEIRIDGLLFAGGFAVQGAGASEGGSVIFAQPPQAGALVALRRRMVIARTTDFQPNGMLRANTLNDDLDRQVAAMQEFRDETGSMLRANPGEAPTGLMLPDRPARANRVLGFDSLGNVTAFAREEGTLRVPFTGAIPRTIADKMGEVLSARDFGAVGDGVTDDGPALQAAMNAAAAAAKHLVIGEGSYRTAMPLLLPGAASGLTMRGVIVYAGPDGRTALTLGDGYAVRNANKLYDGLRVKRAMLSSWLNEADIGIELRNLDASTVEIRQAEGFTIGIRTTGVERGFEDSTLHLGRIVDNRFGLDVRTATAAAWNNSIRYIGGHFACSSATHPTMDRFGVRFSAAPGAYPRHNAHLFMGPGFELQRQGTPATVAAIPFLLEAGDERGIVARGMRMEQCSTFVAAHNGGANDCVYEVAYTGTYAFTGNAILYGPNATRAGGTVVPLHQAAAAHGTPRLVAAAENVRARAFRQTIDTAGGVGFEQMAVLSGNPAGPPGNLSGFAFAGLTQFGLNADSVGLPTSRALSFVVDCGECKEFFIAAEGSELRPVVMQFDANEAVLDSMSPVLLSNMNTVWAGTPSFFWEGNADLDSLVGGLAINKLQRVTLHANARFAAIGVRGGSATAVLKALRLFCPPLYAPTLLYGGSRKWGVREYTTSDAGWVVPALAAGASTSRDVAMPGIRQGDFVQASFAKTAGFQNGGVVFHAAVGGSAGSDQVRVTAQNHSGGSITVDAGTLFVRATKPRI</sequence>
<reference evidence="2 3" key="1">
    <citation type="submission" date="2020-09" db="EMBL/GenBank/DDBJ databases">
        <title>Roseomonas.</title>
        <authorList>
            <person name="Zhu W."/>
        </authorList>
    </citation>
    <scope>NUCLEOTIDE SEQUENCE [LARGE SCALE GENOMIC DNA]</scope>
    <source>
        <strain evidence="2 3">573</strain>
    </source>
</reference>
<dbReference type="InterPro" id="IPR012334">
    <property type="entry name" value="Pectin_lyas_fold"/>
</dbReference>
<keyword evidence="3" id="KW-1185">Reference proteome</keyword>
<dbReference type="SUPFAM" id="SSF51126">
    <property type="entry name" value="Pectin lyase-like"/>
    <property type="match status" value="1"/>
</dbReference>
<dbReference type="Gene3D" id="2.160.20.10">
    <property type="entry name" value="Single-stranded right-handed beta-helix, Pectin lyase-like"/>
    <property type="match status" value="1"/>
</dbReference>
<accession>A0ABS3KJA2</accession>
<dbReference type="GO" id="GO:0016787">
    <property type="term" value="F:hydrolase activity"/>
    <property type="evidence" value="ECO:0007669"/>
    <property type="project" value="UniProtKB-KW"/>
</dbReference>
<comment type="caution">
    <text evidence="2">The sequence shown here is derived from an EMBL/GenBank/DDBJ whole genome shotgun (WGS) entry which is preliminary data.</text>
</comment>
<dbReference type="InterPro" id="IPR011050">
    <property type="entry name" value="Pectin_lyase_fold/virulence"/>
</dbReference>
<dbReference type="Proteomes" id="UP001518989">
    <property type="component" value="Unassembled WGS sequence"/>
</dbReference>
<dbReference type="EMBL" id="JACTNG010000001">
    <property type="protein sequence ID" value="MBO1077534.1"/>
    <property type="molecule type" value="Genomic_DNA"/>
</dbReference>
<evidence type="ECO:0000259" key="1">
    <source>
        <dbReference type="Pfam" id="PF12708"/>
    </source>
</evidence>
<protein>
    <submittedName>
        <fullName evidence="2">Hydrolase</fullName>
    </submittedName>
</protein>
<feature type="domain" description="Rhamnogalacturonase A/B/Epimerase-like pectate lyase" evidence="1">
    <location>
        <begin position="185"/>
        <end position="230"/>
    </location>
</feature>
<dbReference type="InterPro" id="IPR024535">
    <property type="entry name" value="RHGA/B-epi-like_pectate_lyase"/>
</dbReference>
<evidence type="ECO:0000313" key="3">
    <source>
        <dbReference type="Proteomes" id="UP001518989"/>
    </source>
</evidence>
<dbReference type="Pfam" id="PF12708">
    <property type="entry name" value="Pect-lyase_RHGA_epim"/>
    <property type="match status" value="1"/>
</dbReference>
<organism evidence="2 3">
    <name type="scientific">Roseomonas haemaphysalidis</name>
    <dbReference type="NCBI Taxonomy" id="2768162"/>
    <lineage>
        <taxon>Bacteria</taxon>
        <taxon>Pseudomonadati</taxon>
        <taxon>Pseudomonadota</taxon>
        <taxon>Alphaproteobacteria</taxon>
        <taxon>Acetobacterales</taxon>
        <taxon>Roseomonadaceae</taxon>
        <taxon>Roseomonas</taxon>
    </lineage>
</organism>
<name>A0ABS3KJA2_9PROT</name>
<dbReference type="RefSeq" id="WP_207414965.1">
    <property type="nucleotide sequence ID" value="NZ_CP061177.1"/>
</dbReference>
<gene>
    <name evidence="2" type="ORF">IAI61_00720</name>
</gene>
<keyword evidence="2" id="KW-0378">Hydrolase</keyword>
<evidence type="ECO:0000313" key="2">
    <source>
        <dbReference type="EMBL" id="MBO1077534.1"/>
    </source>
</evidence>
<proteinExistence type="predicted"/>